<sequence length="113" mass="12559">MRTNELAGHLSLAPEEPKSITNDNMMAFSYEHFNTLMTNGHVCSDLNTVHVFNDSDFQGLKSQVASMNNSGSDSGQNHERSDRFLPGAVARDPDQRPLRIPELKAPGNLARQY</sequence>
<dbReference type="EMBL" id="CAKXAJ010025666">
    <property type="protein sequence ID" value="CAH2242568.1"/>
    <property type="molecule type" value="Genomic_DNA"/>
</dbReference>
<accession>A0A8S4RVC6</accession>
<keyword evidence="3" id="KW-1185">Reference proteome</keyword>
<feature type="region of interest" description="Disordered" evidence="1">
    <location>
        <begin position="64"/>
        <end position="113"/>
    </location>
</feature>
<feature type="compositionally biased region" description="Basic and acidic residues" evidence="1">
    <location>
        <begin position="91"/>
        <end position="102"/>
    </location>
</feature>
<reference evidence="2" key="1">
    <citation type="submission" date="2022-03" db="EMBL/GenBank/DDBJ databases">
        <authorList>
            <person name="Lindestad O."/>
        </authorList>
    </citation>
    <scope>NUCLEOTIDE SEQUENCE</scope>
</reference>
<proteinExistence type="predicted"/>
<evidence type="ECO:0000256" key="1">
    <source>
        <dbReference type="SAM" id="MobiDB-lite"/>
    </source>
</evidence>
<comment type="caution">
    <text evidence="2">The sequence shown here is derived from an EMBL/GenBank/DDBJ whole genome shotgun (WGS) entry which is preliminary data.</text>
</comment>
<feature type="compositionally biased region" description="Polar residues" evidence="1">
    <location>
        <begin position="64"/>
        <end position="75"/>
    </location>
</feature>
<dbReference type="AlphaFoldDB" id="A0A8S4RVC6"/>
<name>A0A8S4RVC6_9NEOP</name>
<organism evidence="2 3">
    <name type="scientific">Pararge aegeria aegeria</name>
    <dbReference type="NCBI Taxonomy" id="348720"/>
    <lineage>
        <taxon>Eukaryota</taxon>
        <taxon>Metazoa</taxon>
        <taxon>Ecdysozoa</taxon>
        <taxon>Arthropoda</taxon>
        <taxon>Hexapoda</taxon>
        <taxon>Insecta</taxon>
        <taxon>Pterygota</taxon>
        <taxon>Neoptera</taxon>
        <taxon>Endopterygota</taxon>
        <taxon>Lepidoptera</taxon>
        <taxon>Glossata</taxon>
        <taxon>Ditrysia</taxon>
        <taxon>Papilionoidea</taxon>
        <taxon>Nymphalidae</taxon>
        <taxon>Satyrinae</taxon>
        <taxon>Satyrini</taxon>
        <taxon>Parargina</taxon>
        <taxon>Pararge</taxon>
    </lineage>
</organism>
<gene>
    <name evidence="2" type="primary">jg14628</name>
    <name evidence="2" type="ORF">PAEG_LOCUS18838</name>
</gene>
<evidence type="ECO:0000313" key="3">
    <source>
        <dbReference type="Proteomes" id="UP000838756"/>
    </source>
</evidence>
<dbReference type="Proteomes" id="UP000838756">
    <property type="component" value="Unassembled WGS sequence"/>
</dbReference>
<protein>
    <submittedName>
        <fullName evidence="2">Jg14628 protein</fullName>
    </submittedName>
</protein>
<evidence type="ECO:0000313" key="2">
    <source>
        <dbReference type="EMBL" id="CAH2242568.1"/>
    </source>
</evidence>